<accession>F4R7N3</accession>
<reference evidence="4" key="1">
    <citation type="journal article" date="2011" name="Proc. Natl. Acad. Sci. U.S.A.">
        <title>Obligate biotrophy features unraveled by the genomic analysis of rust fungi.</title>
        <authorList>
            <person name="Duplessis S."/>
            <person name="Cuomo C.A."/>
            <person name="Lin Y.-C."/>
            <person name="Aerts A."/>
            <person name="Tisserant E."/>
            <person name="Veneault-Fourrey C."/>
            <person name="Joly D.L."/>
            <person name="Hacquard S."/>
            <person name="Amselem J."/>
            <person name="Cantarel B.L."/>
            <person name="Chiu R."/>
            <person name="Coutinho P.M."/>
            <person name="Feau N."/>
            <person name="Field M."/>
            <person name="Frey P."/>
            <person name="Gelhaye E."/>
            <person name="Goldberg J."/>
            <person name="Grabherr M.G."/>
            <person name="Kodira C.D."/>
            <person name="Kohler A."/>
            <person name="Kuees U."/>
            <person name="Lindquist E.A."/>
            <person name="Lucas S.M."/>
            <person name="Mago R."/>
            <person name="Mauceli E."/>
            <person name="Morin E."/>
            <person name="Murat C."/>
            <person name="Pangilinan J.L."/>
            <person name="Park R."/>
            <person name="Pearson M."/>
            <person name="Quesneville H."/>
            <person name="Rouhier N."/>
            <person name="Sakthikumar S."/>
            <person name="Salamov A.A."/>
            <person name="Schmutz J."/>
            <person name="Selles B."/>
            <person name="Shapiro H."/>
            <person name="Tanguay P."/>
            <person name="Tuskan G.A."/>
            <person name="Henrissat B."/>
            <person name="Van de Peer Y."/>
            <person name="Rouze P."/>
            <person name="Ellis J.G."/>
            <person name="Dodds P.N."/>
            <person name="Schein J.E."/>
            <person name="Zhong S."/>
            <person name="Hamelin R.C."/>
            <person name="Grigoriev I.V."/>
            <person name="Szabo L.J."/>
            <person name="Martin F."/>
        </authorList>
    </citation>
    <scope>NUCLEOTIDE SEQUENCE [LARGE SCALE GENOMIC DNA]</scope>
    <source>
        <strain evidence="4">98AG31 / pathotype 3-4-7</strain>
    </source>
</reference>
<dbReference type="VEuPathDB" id="FungiDB:MELLADRAFT_70759"/>
<name>F4R7N3_MELLP</name>
<keyword evidence="2" id="KW-0732">Signal</keyword>
<feature type="signal peptide" evidence="2">
    <location>
        <begin position="1"/>
        <end position="19"/>
    </location>
</feature>
<evidence type="ECO:0000256" key="2">
    <source>
        <dbReference type="SAM" id="SignalP"/>
    </source>
</evidence>
<dbReference type="KEGG" id="mlr:MELLADRAFT_70759"/>
<dbReference type="AlphaFoldDB" id="F4R7N3"/>
<dbReference type="InParanoid" id="F4R7N3"/>
<feature type="chain" id="PRO_5003314872" evidence="2">
    <location>
        <begin position="20"/>
        <end position="156"/>
    </location>
</feature>
<sequence length="156" mass="16637">MFLKSILLNSVLLLLQVQSSPVVQTTPTKSLSTNKTSSVKNSTTTSTTKTITSPSKSSSNLTSKTTPSKIIPVVITPPPSTGFLCAAKAYPLANCGIVNQQGNIRSVPADIITIHNVTHYSCDEVFQEETLGGYCCQVMLRQGAKYCKAAVVQILT</sequence>
<dbReference type="OrthoDB" id="2513014at2759"/>
<dbReference type="RefSeq" id="XP_007405392.1">
    <property type="nucleotide sequence ID" value="XM_007405330.1"/>
</dbReference>
<feature type="region of interest" description="Disordered" evidence="1">
    <location>
        <begin position="25"/>
        <end position="65"/>
    </location>
</feature>
<keyword evidence="4" id="KW-1185">Reference proteome</keyword>
<organism evidence="4">
    <name type="scientific">Melampsora larici-populina (strain 98AG31 / pathotype 3-4-7)</name>
    <name type="common">Poplar leaf rust fungus</name>
    <dbReference type="NCBI Taxonomy" id="747676"/>
    <lineage>
        <taxon>Eukaryota</taxon>
        <taxon>Fungi</taxon>
        <taxon>Dikarya</taxon>
        <taxon>Basidiomycota</taxon>
        <taxon>Pucciniomycotina</taxon>
        <taxon>Pucciniomycetes</taxon>
        <taxon>Pucciniales</taxon>
        <taxon>Melampsoraceae</taxon>
        <taxon>Melampsora</taxon>
    </lineage>
</organism>
<dbReference type="GeneID" id="18931628"/>
<evidence type="ECO:0000313" key="3">
    <source>
        <dbReference type="EMBL" id="EGG11757.1"/>
    </source>
</evidence>
<dbReference type="Proteomes" id="UP000001072">
    <property type="component" value="Unassembled WGS sequence"/>
</dbReference>
<proteinExistence type="predicted"/>
<dbReference type="EMBL" id="GL883092">
    <property type="protein sequence ID" value="EGG11757.1"/>
    <property type="molecule type" value="Genomic_DNA"/>
</dbReference>
<evidence type="ECO:0000313" key="4">
    <source>
        <dbReference type="Proteomes" id="UP000001072"/>
    </source>
</evidence>
<gene>
    <name evidence="3" type="ORF">MELLADRAFT_70759</name>
</gene>
<dbReference type="HOGENOM" id="CLU_1687012_0_0_1"/>
<evidence type="ECO:0000256" key="1">
    <source>
        <dbReference type="SAM" id="MobiDB-lite"/>
    </source>
</evidence>
<protein>
    <submittedName>
        <fullName evidence="3">Secreted protein</fullName>
    </submittedName>
</protein>